<sequence>MSDDRTLEPSPRRLREARDRGMVPVSGELTAAVGLLAASAALGVWGEGLLSGMLGLIREGLSGEDLAVADASTFVALVRSAIGSVASPMAVILAVPVLASLVAHQVQAGGLFRPGLALPDPARLRPGASAGTPGDRLGRAAGLVARAVVLVALTWWAIRGVLRDPAASTASDPSEVIRLAGGTLHASISRLGLALLAVGLVHRAVQVRRLDARLRISPREQREEQREQGGNPGIRARLRAGRRGEPAPGVAEPAGPGAI</sequence>
<keyword evidence="4" id="KW-1185">Reference proteome</keyword>
<dbReference type="PANTHER" id="PTHR30531">
    <property type="entry name" value="FLAGELLAR BIOSYNTHETIC PROTEIN FLHB"/>
    <property type="match status" value="1"/>
</dbReference>
<dbReference type="OrthoDB" id="273937at2"/>
<dbReference type="Pfam" id="PF01312">
    <property type="entry name" value="Bac_export_2"/>
    <property type="match status" value="1"/>
</dbReference>
<name>A0A518HCY6_9BACT</name>
<feature type="transmembrane region" description="Helical" evidence="2">
    <location>
        <begin position="81"/>
        <end position="103"/>
    </location>
</feature>
<evidence type="ECO:0000256" key="2">
    <source>
        <dbReference type="SAM" id="Phobius"/>
    </source>
</evidence>
<keyword evidence="3" id="KW-0969">Cilium</keyword>
<dbReference type="Proteomes" id="UP000317835">
    <property type="component" value="Chromosome"/>
</dbReference>
<feature type="compositionally biased region" description="Low complexity" evidence="1">
    <location>
        <begin position="246"/>
        <end position="259"/>
    </location>
</feature>
<reference evidence="3 4" key="1">
    <citation type="submission" date="2019-02" db="EMBL/GenBank/DDBJ databases">
        <title>Deep-cultivation of Planctomycetes and their phenomic and genomic characterization uncovers novel biology.</title>
        <authorList>
            <person name="Wiegand S."/>
            <person name="Jogler M."/>
            <person name="Boedeker C."/>
            <person name="Pinto D."/>
            <person name="Vollmers J."/>
            <person name="Rivas-Marin E."/>
            <person name="Kohn T."/>
            <person name="Peeters S.H."/>
            <person name="Heuer A."/>
            <person name="Rast P."/>
            <person name="Oberbeckmann S."/>
            <person name="Bunk B."/>
            <person name="Jeske O."/>
            <person name="Meyerdierks A."/>
            <person name="Storesund J.E."/>
            <person name="Kallscheuer N."/>
            <person name="Luecker S."/>
            <person name="Lage O.M."/>
            <person name="Pohl T."/>
            <person name="Merkel B.J."/>
            <person name="Hornburger P."/>
            <person name="Mueller R.-W."/>
            <person name="Bruemmer F."/>
            <person name="Labrenz M."/>
            <person name="Spormann A.M."/>
            <person name="Op den Camp H."/>
            <person name="Overmann J."/>
            <person name="Amann R."/>
            <person name="Jetten M.S.M."/>
            <person name="Mascher T."/>
            <person name="Medema M.H."/>
            <person name="Devos D.P."/>
            <person name="Kaster A.-K."/>
            <person name="Ovreas L."/>
            <person name="Rohde M."/>
            <person name="Galperin M.Y."/>
            <person name="Jogler C."/>
        </authorList>
    </citation>
    <scope>NUCLEOTIDE SEQUENCE [LARGE SCALE GENOMIC DNA]</scope>
    <source>
        <strain evidence="3 4">ElP</strain>
    </source>
</reference>
<feature type="region of interest" description="Disordered" evidence="1">
    <location>
        <begin position="219"/>
        <end position="259"/>
    </location>
</feature>
<dbReference type="GO" id="GO:0009306">
    <property type="term" value="P:protein secretion"/>
    <property type="evidence" value="ECO:0007669"/>
    <property type="project" value="InterPro"/>
</dbReference>
<gene>
    <name evidence="3" type="primary">flhB</name>
    <name evidence="3" type="ORF">ElP_66380</name>
</gene>
<feature type="transmembrane region" description="Helical" evidence="2">
    <location>
        <begin position="182"/>
        <end position="205"/>
    </location>
</feature>
<keyword evidence="3" id="KW-0966">Cell projection</keyword>
<feature type="transmembrane region" description="Helical" evidence="2">
    <location>
        <begin position="143"/>
        <end position="162"/>
    </location>
</feature>
<dbReference type="KEGG" id="tpla:ElP_66380"/>
<keyword evidence="2" id="KW-0472">Membrane</keyword>
<accession>A0A518HCY6</accession>
<dbReference type="RefSeq" id="WP_145277373.1">
    <property type="nucleotide sequence ID" value="NZ_CP036426.1"/>
</dbReference>
<dbReference type="InterPro" id="IPR006135">
    <property type="entry name" value="T3SS_substrate_exporter"/>
</dbReference>
<organism evidence="3 4">
    <name type="scientific">Tautonia plasticadhaerens</name>
    <dbReference type="NCBI Taxonomy" id="2527974"/>
    <lineage>
        <taxon>Bacteria</taxon>
        <taxon>Pseudomonadati</taxon>
        <taxon>Planctomycetota</taxon>
        <taxon>Planctomycetia</taxon>
        <taxon>Isosphaerales</taxon>
        <taxon>Isosphaeraceae</taxon>
        <taxon>Tautonia</taxon>
    </lineage>
</organism>
<keyword evidence="2" id="KW-1133">Transmembrane helix</keyword>
<evidence type="ECO:0000256" key="1">
    <source>
        <dbReference type="SAM" id="MobiDB-lite"/>
    </source>
</evidence>
<dbReference type="PANTHER" id="PTHR30531:SF12">
    <property type="entry name" value="FLAGELLAR BIOSYNTHETIC PROTEIN FLHB"/>
    <property type="match status" value="1"/>
</dbReference>
<feature type="transmembrane region" description="Helical" evidence="2">
    <location>
        <begin position="21"/>
        <end position="45"/>
    </location>
</feature>
<proteinExistence type="predicted"/>
<dbReference type="GO" id="GO:0005886">
    <property type="term" value="C:plasma membrane"/>
    <property type="evidence" value="ECO:0007669"/>
    <property type="project" value="TreeGrafter"/>
</dbReference>
<keyword evidence="3" id="KW-0282">Flagellum</keyword>
<dbReference type="AlphaFoldDB" id="A0A518HCY6"/>
<keyword evidence="2" id="KW-0812">Transmembrane</keyword>
<protein>
    <submittedName>
        <fullName evidence="3">Flagellar biosynthetic protein FlhB</fullName>
    </submittedName>
</protein>
<dbReference type="EMBL" id="CP036426">
    <property type="protein sequence ID" value="QDV38683.1"/>
    <property type="molecule type" value="Genomic_DNA"/>
</dbReference>
<evidence type="ECO:0000313" key="4">
    <source>
        <dbReference type="Proteomes" id="UP000317835"/>
    </source>
</evidence>
<dbReference type="PRINTS" id="PR00950">
    <property type="entry name" value="TYPE3IMSPROT"/>
</dbReference>
<evidence type="ECO:0000313" key="3">
    <source>
        <dbReference type="EMBL" id="QDV38683.1"/>
    </source>
</evidence>